<evidence type="ECO:0000313" key="6">
    <source>
        <dbReference type="Proteomes" id="UP000283509"/>
    </source>
</evidence>
<keyword evidence="3" id="KW-0812">Transmembrane</keyword>
<feature type="transmembrane region" description="Helical" evidence="3">
    <location>
        <begin position="38"/>
        <end position="59"/>
    </location>
</feature>
<comment type="caution">
    <text evidence="2">Lacks conserved residue(s) required for the propagation of feature annotation.</text>
</comment>
<dbReference type="SUPFAM" id="SSF74650">
    <property type="entry name" value="Galactose mutarotase-like"/>
    <property type="match status" value="1"/>
</dbReference>
<feature type="domain" description="P-type" evidence="4">
    <location>
        <begin position="142"/>
        <end position="214"/>
    </location>
</feature>
<dbReference type="InterPro" id="IPR044913">
    <property type="entry name" value="P_trefoil_dom_sf"/>
</dbReference>
<dbReference type="CDD" id="cd00111">
    <property type="entry name" value="Trefoil"/>
    <property type="match status" value="1"/>
</dbReference>
<protein>
    <submittedName>
        <fullName evidence="5">Lysosomal alpha-glucosidase</fullName>
    </submittedName>
</protein>
<dbReference type="SUPFAM" id="SSF57492">
    <property type="entry name" value="Trefoil"/>
    <property type="match status" value="1"/>
</dbReference>
<sequence length="411" mass="46741">MVQCQTRKTKKSSEVLFDDDLSPGINVTRDNVKITKTAITVVAGWMLFACMLTILIWGLPNFECGLSFSPFTISIKKLKYIDPHSEGDLLKAKEYQNWVRNWQYGNNISFRKDCGEECLDGNASKEENPQLPLEEPKKVEGSFCVDIPLEMRFDCHPDGSPSESSCVKRGCCWHELQEIPERKVPFPAPRLHRPTHGKALEDLPLNIPYCFYPRDYVGYSVTNFTSAEHGYTGFLERSVASVFPKDSPLLQMDVYFETDTRLRVRITDPFQLRWETPVPIVPQVNKSASNPSYSFHIRNEDGAFTVVRKSSGVPIFDTRGAAPLTFADQFIQLSSMLPSNYIYGLGEHLEGLLLDTYWKRHVLWNLDQIPEPGKNMYGSHPFYLSLEPDGNTHGVFLLNSNAMGEIFSFVL</sequence>
<dbReference type="Pfam" id="PF13802">
    <property type="entry name" value="Gal_mutarotas_2"/>
    <property type="match status" value="1"/>
</dbReference>
<proteinExistence type="predicted"/>
<dbReference type="EMBL" id="QCYY01002942">
    <property type="protein sequence ID" value="ROT66397.1"/>
    <property type="molecule type" value="Genomic_DNA"/>
</dbReference>
<reference evidence="5 6" key="1">
    <citation type="submission" date="2018-04" db="EMBL/GenBank/DDBJ databases">
        <authorList>
            <person name="Zhang X."/>
            <person name="Yuan J."/>
            <person name="Li F."/>
            <person name="Xiang J."/>
        </authorList>
    </citation>
    <scope>NUCLEOTIDE SEQUENCE [LARGE SCALE GENOMIC DNA]</scope>
    <source>
        <tissue evidence="5">Muscle</tissue>
    </source>
</reference>
<keyword evidence="6" id="KW-1185">Reference proteome</keyword>
<accession>A0A3R7MNV6</accession>
<gene>
    <name evidence="5" type="ORF">C7M84_015581</name>
</gene>
<dbReference type="Gene3D" id="2.60.40.1760">
    <property type="entry name" value="glycosyl hydrolase (family 31)"/>
    <property type="match status" value="1"/>
</dbReference>
<dbReference type="Gene3D" id="4.10.110.10">
    <property type="entry name" value="Spasmolytic Protein, domain 1"/>
    <property type="match status" value="1"/>
</dbReference>
<comment type="caution">
    <text evidence="5">The sequence shown here is derived from an EMBL/GenBank/DDBJ whole genome shotgun (WGS) entry which is preliminary data.</text>
</comment>
<dbReference type="InterPro" id="IPR017957">
    <property type="entry name" value="P_trefoil_CS"/>
</dbReference>
<evidence type="ECO:0000259" key="4">
    <source>
        <dbReference type="PROSITE" id="PS51448"/>
    </source>
</evidence>
<dbReference type="InterPro" id="IPR025887">
    <property type="entry name" value="Glyco_hydro_31_N_dom"/>
</dbReference>
<evidence type="ECO:0000313" key="5">
    <source>
        <dbReference type="EMBL" id="ROT66397.1"/>
    </source>
</evidence>
<reference evidence="5 6" key="2">
    <citation type="submission" date="2019-01" db="EMBL/GenBank/DDBJ databases">
        <title>The decoding of complex shrimp genome reveals the adaptation for benthos swimmer, frequently molting mechanism and breeding impact on genome.</title>
        <authorList>
            <person name="Sun Y."/>
            <person name="Gao Y."/>
            <person name="Yu Y."/>
        </authorList>
    </citation>
    <scope>NUCLEOTIDE SEQUENCE [LARGE SCALE GENOMIC DNA]</scope>
    <source>
        <tissue evidence="5">Muscle</tissue>
    </source>
</reference>
<dbReference type="InterPro" id="IPR011013">
    <property type="entry name" value="Gal_mutarotase_sf_dom"/>
</dbReference>
<evidence type="ECO:0000256" key="1">
    <source>
        <dbReference type="ARBA" id="ARBA00023157"/>
    </source>
</evidence>
<keyword evidence="3" id="KW-1133">Transmembrane helix</keyword>
<dbReference type="PROSITE" id="PS51448">
    <property type="entry name" value="P_TREFOIL_2"/>
    <property type="match status" value="1"/>
</dbReference>
<name>A0A3R7MNV6_PENVA</name>
<dbReference type="AlphaFoldDB" id="A0A3R7MNV6"/>
<dbReference type="Proteomes" id="UP000283509">
    <property type="component" value="Unassembled WGS sequence"/>
</dbReference>
<dbReference type="GO" id="GO:0030246">
    <property type="term" value="F:carbohydrate binding"/>
    <property type="evidence" value="ECO:0007669"/>
    <property type="project" value="InterPro"/>
</dbReference>
<dbReference type="GO" id="GO:0005975">
    <property type="term" value="P:carbohydrate metabolic process"/>
    <property type="evidence" value="ECO:0007669"/>
    <property type="project" value="InterPro"/>
</dbReference>
<evidence type="ECO:0000256" key="2">
    <source>
        <dbReference type="PROSITE-ProRule" id="PRU00779"/>
    </source>
</evidence>
<dbReference type="STRING" id="6689.A0A3R7MNV6"/>
<keyword evidence="1" id="KW-1015">Disulfide bond</keyword>
<dbReference type="PROSITE" id="PS00025">
    <property type="entry name" value="P_TREFOIL_1"/>
    <property type="match status" value="1"/>
</dbReference>
<organism evidence="5 6">
    <name type="scientific">Penaeus vannamei</name>
    <name type="common">Whiteleg shrimp</name>
    <name type="synonym">Litopenaeus vannamei</name>
    <dbReference type="NCBI Taxonomy" id="6689"/>
    <lineage>
        <taxon>Eukaryota</taxon>
        <taxon>Metazoa</taxon>
        <taxon>Ecdysozoa</taxon>
        <taxon>Arthropoda</taxon>
        <taxon>Crustacea</taxon>
        <taxon>Multicrustacea</taxon>
        <taxon>Malacostraca</taxon>
        <taxon>Eumalacostraca</taxon>
        <taxon>Eucarida</taxon>
        <taxon>Decapoda</taxon>
        <taxon>Dendrobranchiata</taxon>
        <taxon>Penaeoidea</taxon>
        <taxon>Penaeidae</taxon>
        <taxon>Penaeus</taxon>
    </lineage>
</organism>
<dbReference type="Pfam" id="PF00088">
    <property type="entry name" value="Trefoil"/>
    <property type="match status" value="1"/>
</dbReference>
<dbReference type="CDD" id="cd14752">
    <property type="entry name" value="GH31_N"/>
    <property type="match status" value="1"/>
</dbReference>
<evidence type="ECO:0000256" key="3">
    <source>
        <dbReference type="SAM" id="Phobius"/>
    </source>
</evidence>
<dbReference type="PANTHER" id="PTHR22762:SF131">
    <property type="entry name" value="GLYCOSIDE HYDROLASE FAMILY 31 N-TERMINAL DOMAIN-CONTAINING PROTEIN"/>
    <property type="match status" value="1"/>
</dbReference>
<dbReference type="SMART" id="SM00018">
    <property type="entry name" value="PD"/>
    <property type="match status" value="1"/>
</dbReference>
<dbReference type="OrthoDB" id="1334205at2759"/>
<dbReference type="GO" id="GO:0004558">
    <property type="term" value="F:alpha-1,4-glucosidase activity"/>
    <property type="evidence" value="ECO:0007669"/>
    <property type="project" value="TreeGrafter"/>
</dbReference>
<dbReference type="InterPro" id="IPR000519">
    <property type="entry name" value="P_trefoil_dom"/>
</dbReference>
<dbReference type="PANTHER" id="PTHR22762">
    <property type="entry name" value="ALPHA-GLUCOSIDASE"/>
    <property type="match status" value="1"/>
</dbReference>
<keyword evidence="3" id="KW-0472">Membrane</keyword>